<keyword evidence="2" id="KW-1133">Transmembrane helix</keyword>
<gene>
    <name evidence="3" type="ORF">ACFQ4H_20610</name>
</gene>
<accession>A0ABW3YJ42</accession>
<organism evidence="3 4">
    <name type="scientific">Micromonospora sonneratiae</name>
    <dbReference type="NCBI Taxonomy" id="1184706"/>
    <lineage>
        <taxon>Bacteria</taxon>
        <taxon>Bacillati</taxon>
        <taxon>Actinomycetota</taxon>
        <taxon>Actinomycetes</taxon>
        <taxon>Micromonosporales</taxon>
        <taxon>Micromonosporaceae</taxon>
        <taxon>Micromonospora</taxon>
    </lineage>
</organism>
<evidence type="ECO:0000256" key="1">
    <source>
        <dbReference type="SAM" id="MobiDB-lite"/>
    </source>
</evidence>
<feature type="region of interest" description="Disordered" evidence="1">
    <location>
        <begin position="61"/>
        <end position="132"/>
    </location>
</feature>
<keyword evidence="2" id="KW-0472">Membrane</keyword>
<dbReference type="Proteomes" id="UP001597260">
    <property type="component" value="Unassembled WGS sequence"/>
</dbReference>
<dbReference type="RefSeq" id="WP_377572727.1">
    <property type="nucleotide sequence ID" value="NZ_JBHTMP010000033.1"/>
</dbReference>
<evidence type="ECO:0000313" key="3">
    <source>
        <dbReference type="EMBL" id="MFD1323495.1"/>
    </source>
</evidence>
<feature type="compositionally biased region" description="Pro residues" evidence="1">
    <location>
        <begin position="72"/>
        <end position="84"/>
    </location>
</feature>
<reference evidence="4" key="1">
    <citation type="journal article" date="2019" name="Int. J. Syst. Evol. Microbiol.">
        <title>The Global Catalogue of Microorganisms (GCM) 10K type strain sequencing project: providing services to taxonomists for standard genome sequencing and annotation.</title>
        <authorList>
            <consortium name="The Broad Institute Genomics Platform"/>
            <consortium name="The Broad Institute Genome Sequencing Center for Infectious Disease"/>
            <person name="Wu L."/>
            <person name="Ma J."/>
        </authorList>
    </citation>
    <scope>NUCLEOTIDE SEQUENCE [LARGE SCALE GENOMIC DNA]</scope>
    <source>
        <strain evidence="4">JCM 31037</strain>
    </source>
</reference>
<comment type="caution">
    <text evidence="3">The sequence shown here is derived from an EMBL/GenBank/DDBJ whole genome shotgun (WGS) entry which is preliminary data.</text>
</comment>
<proteinExistence type="predicted"/>
<evidence type="ECO:0000256" key="2">
    <source>
        <dbReference type="SAM" id="Phobius"/>
    </source>
</evidence>
<feature type="compositionally biased region" description="Low complexity" evidence="1">
    <location>
        <begin position="98"/>
        <end position="114"/>
    </location>
</feature>
<sequence length="324" mass="33520">MPPPGPPVPPVMMTYPPPRQRVNGWAIAALVLGILGCLLVPIPLAIAFGVIALIQTRRPSVGATPGSVHMPAPAPGVVQPPPAATVPGVSDPAASSSGPDTGPGRGPDTTGTGPLDPPAGQPTSGPAYPPPTVGSGSYPVAVPTTMGTATGSVAATSKVMTIVLVIIGMISALLWAGAWAIGVVYLVTRTGCQDPRPGHANVCTLKPGDCFRRPSFNVTVVDVELRRCDDSHNGQVVGAFTEVGDEWPGMSTFARHAETRCRSIVDRNVSSSAMSDSAQLGFLAPDRNSWRGGIHNVFCIVYTDDTTWTRSVLRPDADLSIPTN</sequence>
<keyword evidence="2" id="KW-0812">Transmembrane</keyword>
<keyword evidence="4" id="KW-1185">Reference proteome</keyword>
<feature type="transmembrane region" description="Helical" evidence="2">
    <location>
        <begin position="25"/>
        <end position="54"/>
    </location>
</feature>
<protein>
    <submittedName>
        <fullName evidence="3">Septum formation family protein</fullName>
    </submittedName>
</protein>
<evidence type="ECO:0000313" key="4">
    <source>
        <dbReference type="Proteomes" id="UP001597260"/>
    </source>
</evidence>
<name>A0ABW3YJ42_9ACTN</name>
<feature type="transmembrane region" description="Helical" evidence="2">
    <location>
        <begin position="162"/>
        <end position="187"/>
    </location>
</feature>
<dbReference type="EMBL" id="JBHTMP010000033">
    <property type="protein sequence ID" value="MFD1323495.1"/>
    <property type="molecule type" value="Genomic_DNA"/>
</dbReference>